<comment type="subcellular location">
    <subcellularLocation>
        <location evidence="5">Cytoplasm</location>
    </subcellularLocation>
</comment>
<evidence type="ECO:0000256" key="2">
    <source>
        <dbReference type="ARBA" id="ARBA00022857"/>
    </source>
</evidence>
<dbReference type="PANTHER" id="PTHR11645">
    <property type="entry name" value="PYRROLINE-5-CARBOXYLATE REDUCTASE"/>
    <property type="match status" value="1"/>
</dbReference>
<evidence type="ECO:0000256" key="1">
    <source>
        <dbReference type="ARBA" id="ARBA00005525"/>
    </source>
</evidence>
<dbReference type="InterPro" id="IPR036291">
    <property type="entry name" value="NAD(P)-bd_dom_sf"/>
</dbReference>
<dbReference type="PANTHER" id="PTHR11645:SF0">
    <property type="entry name" value="PYRROLINE-5-CARBOXYLATE REDUCTASE 3"/>
    <property type="match status" value="1"/>
</dbReference>
<dbReference type="GO" id="GO:0055129">
    <property type="term" value="P:L-proline biosynthetic process"/>
    <property type="evidence" value="ECO:0007669"/>
    <property type="project" value="UniProtKB-UniRule"/>
</dbReference>
<dbReference type="PROSITE" id="PS00521">
    <property type="entry name" value="P5CR"/>
    <property type="match status" value="1"/>
</dbReference>
<gene>
    <name evidence="5 11" type="primary">proC</name>
    <name evidence="11" type="ORF">C7K55_03360</name>
</gene>
<dbReference type="Pfam" id="PF03807">
    <property type="entry name" value="F420_oxidored"/>
    <property type="match status" value="1"/>
</dbReference>
<keyword evidence="5 8" id="KW-0028">Amino-acid biosynthesis</keyword>
<keyword evidence="5" id="KW-0963">Cytoplasm</keyword>
<comment type="catalytic activity">
    <reaction evidence="5">
        <text>L-proline + NAD(+) = (S)-1-pyrroline-5-carboxylate + NADH + 2 H(+)</text>
        <dbReference type="Rhea" id="RHEA:14105"/>
        <dbReference type="ChEBI" id="CHEBI:15378"/>
        <dbReference type="ChEBI" id="CHEBI:17388"/>
        <dbReference type="ChEBI" id="CHEBI:57540"/>
        <dbReference type="ChEBI" id="CHEBI:57945"/>
        <dbReference type="ChEBI" id="CHEBI:60039"/>
        <dbReference type="EC" id="1.5.1.2"/>
    </reaction>
</comment>
<keyword evidence="2 5" id="KW-0521">NADP</keyword>
<dbReference type="InterPro" id="IPR000304">
    <property type="entry name" value="Pyrroline-COOH_reductase"/>
</dbReference>
<dbReference type="Gene3D" id="3.40.50.720">
    <property type="entry name" value="NAD(P)-binding Rossmann-like Domain"/>
    <property type="match status" value="1"/>
</dbReference>
<dbReference type="Proteomes" id="UP000243002">
    <property type="component" value="Unassembled WGS sequence"/>
</dbReference>
<reference evidence="11 12" key="1">
    <citation type="journal article" date="2018" name="Environ. Microbiol.">
        <title>Ecological and genomic features of two widespread freshwater picocyanobacteria.</title>
        <authorList>
            <person name="Cabello-Yeves P.J."/>
            <person name="Picazo A."/>
            <person name="Camacho A."/>
            <person name="Callieri C."/>
            <person name="Rosselli R."/>
            <person name="Roda-Garcia J.J."/>
            <person name="Coutinho F.H."/>
            <person name="Rodriguez-Valera F."/>
        </authorList>
    </citation>
    <scope>NUCLEOTIDE SEQUENCE [LARGE SCALE GENOMIC DNA]</scope>
    <source>
        <strain evidence="11 12">Tous</strain>
    </source>
</reference>
<dbReference type="NCBIfam" id="TIGR00112">
    <property type="entry name" value="proC"/>
    <property type="match status" value="1"/>
</dbReference>
<evidence type="ECO:0000256" key="7">
    <source>
        <dbReference type="PIRSR" id="PIRSR000193-1"/>
    </source>
</evidence>
<comment type="function">
    <text evidence="4 5">Catalyzes the reduction of 1-pyrroline-5-carboxylate (PCA) to L-proline.</text>
</comment>
<dbReference type="InterPro" id="IPR028939">
    <property type="entry name" value="P5C_Rdtase_cat_N"/>
</dbReference>
<comment type="pathway">
    <text evidence="5 8">Amino-acid biosynthesis; L-proline biosynthesis; L-proline from L-glutamate 5-semialdehyde: step 1/1.</text>
</comment>
<comment type="similarity">
    <text evidence="1 5 8">Belongs to the pyrroline-5-carboxylate reductase family.</text>
</comment>
<dbReference type="InterPro" id="IPR029036">
    <property type="entry name" value="P5CR_dimer"/>
</dbReference>
<sequence>MTPTFGVVGLGRMAQALLFPLLEAGLVQREGVRAVVASEASATCLAQTHGLAVATDAAAAWSAPVVLLAVKPQQLEAVAPAAAAGSGGLLISVLAGVTLARLQRLFPGWQCVRAVPNTPALVRAGLTGLAFGVDVPPDQRSWVQQLFAQVGEVHELPEAQLDAFLALTSSGPAFVAVVAEALADGAVAAGLPRLLAQRLAHRTLAGSAALLEERDLHPGQLKDMVSSPAGTTIAGLRQLEKAGLRSALIEAVLAAAQRSRELA</sequence>
<evidence type="ECO:0000313" key="11">
    <source>
        <dbReference type="EMBL" id="PSJ06505.1"/>
    </source>
</evidence>
<dbReference type="UniPathway" id="UPA00098">
    <property type="reaction ID" value="UER00361"/>
</dbReference>
<keyword evidence="12" id="KW-1185">Reference proteome</keyword>
<evidence type="ECO:0000256" key="4">
    <source>
        <dbReference type="ARBA" id="ARBA00058118"/>
    </source>
</evidence>
<evidence type="ECO:0000259" key="10">
    <source>
        <dbReference type="Pfam" id="PF14748"/>
    </source>
</evidence>
<dbReference type="InterPro" id="IPR053790">
    <property type="entry name" value="P5CR-like_CS"/>
</dbReference>
<dbReference type="FunFam" id="1.10.3730.10:FF:000001">
    <property type="entry name" value="Pyrroline-5-carboxylate reductase"/>
    <property type="match status" value="1"/>
</dbReference>
<protein>
    <recommendedName>
        <fullName evidence="5 6">Pyrroline-5-carboxylate reductase</fullName>
        <shortName evidence="5">P5C reductase</shortName>
        <shortName evidence="5">P5CR</shortName>
        <ecNumber evidence="5 6">1.5.1.2</ecNumber>
    </recommendedName>
    <alternativeName>
        <fullName evidence="5">PCA reductase</fullName>
    </alternativeName>
</protein>
<feature type="domain" description="Pyrroline-5-carboxylate reductase dimerisation" evidence="10">
    <location>
        <begin position="158"/>
        <end position="262"/>
    </location>
</feature>
<evidence type="ECO:0000256" key="6">
    <source>
        <dbReference type="NCBIfam" id="TIGR00112"/>
    </source>
</evidence>
<dbReference type="GO" id="GO:0005737">
    <property type="term" value="C:cytoplasm"/>
    <property type="evidence" value="ECO:0007669"/>
    <property type="project" value="UniProtKB-SubCell"/>
</dbReference>
<dbReference type="EMBL" id="PXXO01000003">
    <property type="protein sequence ID" value="PSJ06505.1"/>
    <property type="molecule type" value="Genomic_DNA"/>
</dbReference>
<dbReference type="RefSeq" id="WP_106502012.1">
    <property type="nucleotide sequence ID" value="NZ_PXXO01000003.1"/>
</dbReference>
<dbReference type="PIRSF" id="PIRSF000193">
    <property type="entry name" value="Pyrrol-5-carb_rd"/>
    <property type="match status" value="1"/>
</dbReference>
<dbReference type="Gene3D" id="1.10.3730.10">
    <property type="entry name" value="ProC C-terminal domain-like"/>
    <property type="match status" value="1"/>
</dbReference>
<dbReference type="SUPFAM" id="SSF48179">
    <property type="entry name" value="6-phosphogluconate dehydrogenase C-terminal domain-like"/>
    <property type="match status" value="1"/>
</dbReference>
<accession>A0A2P7MZ76</accession>
<dbReference type="OrthoDB" id="9805754at2"/>
<feature type="domain" description="Pyrroline-5-carboxylate reductase catalytic N-terminal" evidence="9">
    <location>
        <begin position="5"/>
        <end position="96"/>
    </location>
</feature>
<evidence type="ECO:0000313" key="12">
    <source>
        <dbReference type="Proteomes" id="UP000243002"/>
    </source>
</evidence>
<dbReference type="HAMAP" id="MF_01925">
    <property type="entry name" value="P5C_reductase"/>
    <property type="match status" value="1"/>
</dbReference>
<evidence type="ECO:0000256" key="5">
    <source>
        <dbReference type="HAMAP-Rule" id="MF_01925"/>
    </source>
</evidence>
<dbReference type="SUPFAM" id="SSF51735">
    <property type="entry name" value="NAD(P)-binding Rossmann-fold domains"/>
    <property type="match status" value="1"/>
</dbReference>
<feature type="binding site" evidence="7">
    <location>
        <begin position="69"/>
        <end position="72"/>
    </location>
    <ligand>
        <name>NADP(+)</name>
        <dbReference type="ChEBI" id="CHEBI:58349"/>
    </ligand>
</feature>
<dbReference type="GO" id="GO:0004735">
    <property type="term" value="F:pyrroline-5-carboxylate reductase activity"/>
    <property type="evidence" value="ECO:0007669"/>
    <property type="project" value="UniProtKB-UniRule"/>
</dbReference>
<keyword evidence="5 8" id="KW-0641">Proline biosynthesis</keyword>
<dbReference type="InterPro" id="IPR008927">
    <property type="entry name" value="6-PGluconate_DH-like_C_sf"/>
</dbReference>
<comment type="catalytic activity">
    <reaction evidence="5 8">
        <text>L-proline + NADP(+) = (S)-1-pyrroline-5-carboxylate + NADPH + 2 H(+)</text>
        <dbReference type="Rhea" id="RHEA:14109"/>
        <dbReference type="ChEBI" id="CHEBI:15378"/>
        <dbReference type="ChEBI" id="CHEBI:17388"/>
        <dbReference type="ChEBI" id="CHEBI:57783"/>
        <dbReference type="ChEBI" id="CHEBI:58349"/>
        <dbReference type="ChEBI" id="CHEBI:60039"/>
        <dbReference type="EC" id="1.5.1.2"/>
    </reaction>
</comment>
<evidence type="ECO:0000256" key="3">
    <source>
        <dbReference type="ARBA" id="ARBA00023002"/>
    </source>
</evidence>
<dbReference type="AlphaFoldDB" id="A0A2P7MZ76"/>
<evidence type="ECO:0000259" key="9">
    <source>
        <dbReference type="Pfam" id="PF03807"/>
    </source>
</evidence>
<comment type="caution">
    <text evidence="11">The sequence shown here is derived from an EMBL/GenBank/DDBJ whole genome shotgun (WGS) entry which is preliminary data.</text>
</comment>
<dbReference type="EC" id="1.5.1.2" evidence="5 6"/>
<keyword evidence="3 5" id="KW-0560">Oxidoreductase</keyword>
<evidence type="ECO:0000256" key="8">
    <source>
        <dbReference type="RuleBase" id="RU003903"/>
    </source>
</evidence>
<name>A0A2P7MZ76_9CYAN</name>
<organism evidence="11 12">
    <name type="scientific">Cyanobium usitatum str. Tous</name>
    <dbReference type="NCBI Taxonomy" id="2116684"/>
    <lineage>
        <taxon>Bacteria</taxon>
        <taxon>Bacillati</taxon>
        <taxon>Cyanobacteriota</taxon>
        <taxon>Cyanophyceae</taxon>
        <taxon>Synechococcales</taxon>
        <taxon>Prochlorococcaceae</taxon>
        <taxon>Cyanobium</taxon>
    </lineage>
</organism>
<proteinExistence type="inferred from homology"/>
<dbReference type="Pfam" id="PF14748">
    <property type="entry name" value="P5CR_dimer"/>
    <property type="match status" value="1"/>
</dbReference>